<protein>
    <submittedName>
        <fullName evidence="1">Uncharacterized protein</fullName>
    </submittedName>
</protein>
<reference evidence="1 2" key="1">
    <citation type="submission" date="2019-10" db="EMBL/GenBank/DDBJ databases">
        <title>Draft Genome Sequence of the Caffeine Degrading Methylotroph Methylorubrum populi PINKEL.</title>
        <authorList>
            <person name="Dawson S.C."/>
            <person name="Zhang X."/>
            <person name="Wright M.E."/>
            <person name="Sharma G."/>
            <person name="Langner J.T."/>
            <person name="Ditty J.L."/>
            <person name="Subuyuj G.A."/>
        </authorList>
    </citation>
    <scope>NUCLEOTIDE SEQUENCE [LARGE SCALE GENOMIC DNA]</scope>
    <source>
        <strain evidence="1 2">Pinkel</strain>
    </source>
</reference>
<sequence length="206" mass="22078">MRPLVFSDTITIRTDAELRAAIDAAAAREAVSASDLLRRTLRVALLDAARVGGSSRVDARETEPLHLVPIQPGELFAIWPKISAWVEAACARPRCVLRPVEVFAACANQEALLIVGFDGARALRAVAATSVQEMTDGTRSCWVLLVGGSGTGWSEMLAQVEAGALRSGCSTVEFIGRAGWRRRLPGYIATPHEAGVHYSKNLREAA</sequence>
<organism evidence="1 2">
    <name type="scientific">Methylorubrum populi</name>
    <dbReference type="NCBI Taxonomy" id="223967"/>
    <lineage>
        <taxon>Bacteria</taxon>
        <taxon>Pseudomonadati</taxon>
        <taxon>Pseudomonadota</taxon>
        <taxon>Alphaproteobacteria</taxon>
        <taxon>Hyphomicrobiales</taxon>
        <taxon>Methylobacteriaceae</taxon>
        <taxon>Methylorubrum</taxon>
    </lineage>
</organism>
<evidence type="ECO:0000313" key="1">
    <source>
        <dbReference type="EMBL" id="KAB7786029.1"/>
    </source>
</evidence>
<evidence type="ECO:0000313" key="2">
    <source>
        <dbReference type="Proteomes" id="UP000469949"/>
    </source>
</evidence>
<dbReference type="Proteomes" id="UP000469949">
    <property type="component" value="Unassembled WGS sequence"/>
</dbReference>
<dbReference type="RefSeq" id="WP_246695896.1">
    <property type="nucleotide sequence ID" value="NZ_WEKV01000008.1"/>
</dbReference>
<dbReference type="EMBL" id="WEKV01000008">
    <property type="protein sequence ID" value="KAB7786029.1"/>
    <property type="molecule type" value="Genomic_DNA"/>
</dbReference>
<dbReference type="AlphaFoldDB" id="A0A833J7Y5"/>
<accession>A0A833J7Y5</accession>
<comment type="caution">
    <text evidence="1">The sequence shown here is derived from an EMBL/GenBank/DDBJ whole genome shotgun (WGS) entry which is preliminary data.</text>
</comment>
<name>A0A833J7Y5_9HYPH</name>
<proteinExistence type="predicted"/>
<gene>
    <name evidence="1" type="ORF">F8B43_1430</name>
</gene>